<dbReference type="GO" id="GO:0006261">
    <property type="term" value="P:DNA-templated DNA replication"/>
    <property type="evidence" value="ECO:0007669"/>
    <property type="project" value="TreeGrafter"/>
</dbReference>
<dbReference type="SUPFAM" id="SSF47113">
    <property type="entry name" value="Histone-fold"/>
    <property type="match status" value="1"/>
</dbReference>
<evidence type="ECO:0000256" key="3">
    <source>
        <dbReference type="SAM" id="MobiDB-lite"/>
    </source>
</evidence>
<sequence>MSQNTDNRLLESEDLFSSEDLTKASTDSAGIVSEAKDDEPSDEPMTIDENEIIPNKVSEIEDDEAIEENHDPELLEEATAEVIKQTPKASFKTVSVNRISDLPLAKVKSIIKLDPEVNLVNSEAVFLITKATELFVKTLATESFSHANQQKKKTLAKSHVDQALTMLPIEL</sequence>
<dbReference type="GO" id="GO:0008622">
    <property type="term" value="C:epsilon DNA polymerase complex"/>
    <property type="evidence" value="ECO:0007669"/>
    <property type="project" value="TreeGrafter"/>
</dbReference>
<dbReference type="PANTHER" id="PTHR10252:SF79">
    <property type="entry name" value="DNA POLYMERASE EPSILON SUBUNIT 4"/>
    <property type="match status" value="1"/>
</dbReference>
<dbReference type="InterPro" id="IPR050568">
    <property type="entry name" value="Transcr_DNA_Rep_Reg"/>
</dbReference>
<dbReference type="OrthoDB" id="636685at2759"/>
<dbReference type="AlphaFoldDB" id="A0A1J1HPQ1"/>
<evidence type="ECO:0000313" key="5">
    <source>
        <dbReference type="EMBL" id="CRK90031.1"/>
    </source>
</evidence>
<protein>
    <submittedName>
        <fullName evidence="5">CLUMA_CG003756, isoform A</fullName>
    </submittedName>
</protein>
<evidence type="ECO:0000256" key="1">
    <source>
        <dbReference type="ARBA" id="ARBA00004123"/>
    </source>
</evidence>
<dbReference type="GO" id="GO:0046982">
    <property type="term" value="F:protein heterodimerization activity"/>
    <property type="evidence" value="ECO:0007669"/>
    <property type="project" value="InterPro"/>
</dbReference>
<keyword evidence="6" id="KW-1185">Reference proteome</keyword>
<evidence type="ECO:0000313" key="6">
    <source>
        <dbReference type="Proteomes" id="UP000183832"/>
    </source>
</evidence>
<evidence type="ECO:0000259" key="4">
    <source>
        <dbReference type="Pfam" id="PF00808"/>
    </source>
</evidence>
<dbReference type="EMBL" id="CVRI01000015">
    <property type="protein sequence ID" value="CRK90031.1"/>
    <property type="molecule type" value="Genomic_DNA"/>
</dbReference>
<dbReference type="InterPro" id="IPR009072">
    <property type="entry name" value="Histone-fold"/>
</dbReference>
<name>A0A1J1HPQ1_9DIPT</name>
<dbReference type="PANTHER" id="PTHR10252">
    <property type="entry name" value="HISTONE-LIKE TRANSCRIPTION FACTOR CCAAT-RELATED"/>
    <property type="match status" value="1"/>
</dbReference>
<reference evidence="5 6" key="1">
    <citation type="submission" date="2015-04" db="EMBL/GenBank/DDBJ databases">
        <authorList>
            <person name="Syromyatnikov M.Y."/>
            <person name="Popov V.N."/>
        </authorList>
    </citation>
    <scope>NUCLEOTIDE SEQUENCE [LARGE SCALE GENOMIC DNA]</scope>
</reference>
<dbReference type="Proteomes" id="UP000183832">
    <property type="component" value="Unassembled WGS sequence"/>
</dbReference>
<keyword evidence="2" id="KW-0539">Nucleus</keyword>
<accession>A0A1J1HPQ1</accession>
<organism evidence="5 6">
    <name type="scientific">Clunio marinus</name>
    <dbReference type="NCBI Taxonomy" id="568069"/>
    <lineage>
        <taxon>Eukaryota</taxon>
        <taxon>Metazoa</taxon>
        <taxon>Ecdysozoa</taxon>
        <taxon>Arthropoda</taxon>
        <taxon>Hexapoda</taxon>
        <taxon>Insecta</taxon>
        <taxon>Pterygota</taxon>
        <taxon>Neoptera</taxon>
        <taxon>Endopterygota</taxon>
        <taxon>Diptera</taxon>
        <taxon>Nematocera</taxon>
        <taxon>Chironomoidea</taxon>
        <taxon>Chironomidae</taxon>
        <taxon>Clunio</taxon>
    </lineage>
</organism>
<dbReference type="Gene3D" id="1.10.20.10">
    <property type="entry name" value="Histone, subunit A"/>
    <property type="match status" value="1"/>
</dbReference>
<gene>
    <name evidence="5" type="ORF">CLUMA_CG003756</name>
</gene>
<feature type="compositionally biased region" description="Acidic residues" evidence="3">
    <location>
        <begin position="36"/>
        <end position="51"/>
    </location>
</feature>
<comment type="subcellular location">
    <subcellularLocation>
        <location evidence="1">Nucleus</location>
    </subcellularLocation>
</comment>
<feature type="domain" description="Transcription factor CBF/NF-Y/archaeal histone" evidence="4">
    <location>
        <begin position="102"/>
        <end position="164"/>
    </location>
</feature>
<dbReference type="STRING" id="568069.A0A1J1HPQ1"/>
<proteinExistence type="predicted"/>
<dbReference type="InterPro" id="IPR003958">
    <property type="entry name" value="CBFA_NFYB_domain"/>
</dbReference>
<feature type="region of interest" description="Disordered" evidence="3">
    <location>
        <begin position="1"/>
        <end position="62"/>
    </location>
</feature>
<dbReference type="Pfam" id="PF00808">
    <property type="entry name" value="CBFD_NFYB_HMF"/>
    <property type="match status" value="1"/>
</dbReference>
<evidence type="ECO:0000256" key="2">
    <source>
        <dbReference type="ARBA" id="ARBA00023242"/>
    </source>
</evidence>
<dbReference type="CDD" id="cd22929">
    <property type="entry name" value="HFD_POLE4-like"/>
    <property type="match status" value="1"/>
</dbReference>